<dbReference type="EMBL" id="CAJVQB010108583">
    <property type="protein sequence ID" value="CAG8851898.1"/>
    <property type="molecule type" value="Genomic_DNA"/>
</dbReference>
<accession>A0ABN7XAC4</accession>
<evidence type="ECO:0000313" key="1">
    <source>
        <dbReference type="EMBL" id="CAG8851898.1"/>
    </source>
</evidence>
<protein>
    <submittedName>
        <fullName evidence="1">8945_t:CDS:1</fullName>
    </submittedName>
</protein>
<reference evidence="1 2" key="1">
    <citation type="submission" date="2021-06" db="EMBL/GenBank/DDBJ databases">
        <authorList>
            <person name="Kallberg Y."/>
            <person name="Tangrot J."/>
            <person name="Rosling A."/>
        </authorList>
    </citation>
    <scope>NUCLEOTIDE SEQUENCE [LARGE SCALE GENOMIC DNA]</scope>
    <source>
        <strain evidence="1 2">120-4 pot B 10/14</strain>
    </source>
</reference>
<proteinExistence type="predicted"/>
<dbReference type="Proteomes" id="UP000789901">
    <property type="component" value="Unassembled WGS sequence"/>
</dbReference>
<sequence length="40" mass="4656">ISCKKKFELSIEELNYLCKKKGNPILDPTQIKMQEKSELS</sequence>
<comment type="caution">
    <text evidence="1">The sequence shown here is derived from an EMBL/GenBank/DDBJ whole genome shotgun (WGS) entry which is preliminary data.</text>
</comment>
<keyword evidence="2" id="KW-1185">Reference proteome</keyword>
<feature type="non-terminal residue" evidence="1">
    <location>
        <position position="40"/>
    </location>
</feature>
<feature type="non-terminal residue" evidence="1">
    <location>
        <position position="1"/>
    </location>
</feature>
<gene>
    <name evidence="1" type="ORF">GMARGA_LOCUS40975</name>
</gene>
<organism evidence="1 2">
    <name type="scientific">Gigaspora margarita</name>
    <dbReference type="NCBI Taxonomy" id="4874"/>
    <lineage>
        <taxon>Eukaryota</taxon>
        <taxon>Fungi</taxon>
        <taxon>Fungi incertae sedis</taxon>
        <taxon>Mucoromycota</taxon>
        <taxon>Glomeromycotina</taxon>
        <taxon>Glomeromycetes</taxon>
        <taxon>Diversisporales</taxon>
        <taxon>Gigasporaceae</taxon>
        <taxon>Gigaspora</taxon>
    </lineage>
</organism>
<evidence type="ECO:0000313" key="2">
    <source>
        <dbReference type="Proteomes" id="UP000789901"/>
    </source>
</evidence>
<name>A0ABN7XAC4_GIGMA</name>